<dbReference type="CDD" id="cd13401">
    <property type="entry name" value="Slt70-like"/>
    <property type="match status" value="1"/>
</dbReference>
<dbReference type="Gene3D" id="1.10.530.10">
    <property type="match status" value="1"/>
</dbReference>
<dbReference type="GO" id="GO:0042597">
    <property type="term" value="C:periplasmic space"/>
    <property type="evidence" value="ECO:0007669"/>
    <property type="project" value="InterPro"/>
</dbReference>
<keyword evidence="3 4" id="KW-0732">Signal</keyword>
<name>A0A1S1HCD5_9SPHN</name>
<dbReference type="Gene3D" id="1.25.20.10">
    <property type="entry name" value="Bacterial muramidases"/>
    <property type="match status" value="1"/>
</dbReference>
<protein>
    <submittedName>
        <fullName evidence="6">Soluble lytic murein transglycosylase</fullName>
        <ecNumber evidence="6">4.2.2.-</ecNumber>
    </submittedName>
</protein>
<dbReference type="RefSeq" id="WP_070933658.1">
    <property type="nucleotide sequence ID" value="NZ_MIPT01000001.1"/>
</dbReference>
<feature type="chain" id="PRO_5010265689" evidence="4">
    <location>
        <begin position="22"/>
        <end position="669"/>
    </location>
</feature>
<evidence type="ECO:0000256" key="3">
    <source>
        <dbReference type="ARBA" id="ARBA00022729"/>
    </source>
</evidence>
<evidence type="ECO:0000256" key="4">
    <source>
        <dbReference type="SAM" id="SignalP"/>
    </source>
</evidence>
<dbReference type="SUPFAM" id="SSF48435">
    <property type="entry name" value="Bacterial muramidases"/>
    <property type="match status" value="1"/>
</dbReference>
<evidence type="ECO:0000313" key="7">
    <source>
        <dbReference type="Proteomes" id="UP000179467"/>
    </source>
</evidence>
<dbReference type="Proteomes" id="UP000179467">
    <property type="component" value="Unassembled WGS sequence"/>
</dbReference>
<dbReference type="OrthoDB" id="9815002at2"/>
<comment type="caution">
    <text evidence="6">The sequence shown here is derived from an EMBL/GenBank/DDBJ whole genome shotgun (WGS) entry which is preliminary data.</text>
</comment>
<dbReference type="GO" id="GO:0016829">
    <property type="term" value="F:lyase activity"/>
    <property type="evidence" value="ECO:0007669"/>
    <property type="project" value="UniProtKB-KW"/>
</dbReference>
<dbReference type="EC" id="4.2.2.-" evidence="6"/>
<evidence type="ECO:0000259" key="5">
    <source>
        <dbReference type="Pfam" id="PF01464"/>
    </source>
</evidence>
<comment type="similarity">
    <text evidence="1">Belongs to the transglycosylase Slt family.</text>
</comment>
<dbReference type="Pfam" id="PF01464">
    <property type="entry name" value="SLT"/>
    <property type="match status" value="1"/>
</dbReference>
<dbReference type="InterPro" id="IPR008258">
    <property type="entry name" value="Transglycosylase_SLT_dom_1"/>
</dbReference>
<dbReference type="InterPro" id="IPR008939">
    <property type="entry name" value="Lytic_TGlycosylase_superhlx_U"/>
</dbReference>
<dbReference type="GO" id="GO:0004553">
    <property type="term" value="F:hydrolase activity, hydrolyzing O-glycosyl compounds"/>
    <property type="evidence" value="ECO:0007669"/>
    <property type="project" value="InterPro"/>
</dbReference>
<dbReference type="PANTHER" id="PTHR37423">
    <property type="entry name" value="SOLUBLE LYTIC MUREIN TRANSGLYCOSYLASE-RELATED"/>
    <property type="match status" value="1"/>
</dbReference>
<reference evidence="6 7" key="1">
    <citation type="submission" date="2016-09" db="EMBL/GenBank/DDBJ databases">
        <title>Metabolic pathway, cell adaptation mechanisms and a novel monoxygenase revealed through proteogenomic-transcription analysis of a Sphingomonas haloaromaticamans strain degrading the fungicide ortho-phenylphenol.</title>
        <authorList>
            <person name="Perruchon C."/>
            <person name="Papadopoulou E.S."/>
            <person name="Rousidou C."/>
            <person name="Vasileiadis S."/>
            <person name="Tanou G."/>
            <person name="Amoutzias G."/>
            <person name="Molassiotis A."/>
            <person name="Karpouzas D.G."/>
        </authorList>
    </citation>
    <scope>NUCLEOTIDE SEQUENCE [LARGE SCALE GENOMIC DNA]</scope>
    <source>
        <strain evidence="6 7">P3</strain>
    </source>
</reference>
<gene>
    <name evidence="6" type="primary">slt_2</name>
    <name evidence="6" type="ORF">BHE75_01846</name>
</gene>
<comment type="similarity">
    <text evidence="2">Belongs to the virb1 family.</text>
</comment>
<dbReference type="PANTHER" id="PTHR37423:SF2">
    <property type="entry name" value="MEMBRANE-BOUND LYTIC MUREIN TRANSGLYCOSYLASE C"/>
    <property type="match status" value="1"/>
</dbReference>
<accession>A0A1S1HCD5</accession>
<evidence type="ECO:0000313" key="6">
    <source>
        <dbReference type="EMBL" id="OHT19854.1"/>
    </source>
</evidence>
<sequence length="669" mass="72838">MSSMLKRVLSLGVLMASVAGAATLTTEQRDWYRGRLGLSAASGLPAAGVAADPVAEGVVRWSRLRQTDSLPFSEYASFLIAFPGWPGESAMRRTAERQLETLPGAPADVARFFDRFPPLTNSGRLRQAEALAAIGRSADAVAAARAAWTGGSLSDAEEQRLIARFGGQLTQADQDLRMERLLWNRQTTAAQRQMARTSPVRQALFDARLAMQTNRADAADKAMVFATTGNSDPGFVADRARWLRDNGQSVNARSWLAQRRSFASPPLDAEKWLDVLVTNARGAANDNQTSYALGMAQQADGAFAPGTVIRDRPFGERDKYTDLVWLGGMTALKKMNRPADAATLFSRYAAAAQSPGTQTKGLYWAGRAALAAGDPTAANRYFTEAASHADQFYGQLAAERLGRTVETPHVDPITITPAERTSFAQRPIVRAARILGELGSWRDQSQFLRAIAQDAKSDADHALSAELSREIGRPDLGVMVARNARNTGVSDFVPTGFPQIAVPPTERNNWVMIHAITRQESQFDREAVSHAGARGLMQLMPGTAREQAGKMGLPYDYDRLVKDPSYNIMLGSSFFQRLLDYYGGSHVLAVASYNAGPGNVNKWLKTNGDPRMSGIDVVEWIEAIPLSETRGYVQRVLENAVVYSAMNPQYARMPARNKLSAYLGKSTPG</sequence>
<evidence type="ECO:0000256" key="1">
    <source>
        <dbReference type="ARBA" id="ARBA00007734"/>
    </source>
</evidence>
<proteinExistence type="inferred from homology"/>
<feature type="signal peptide" evidence="4">
    <location>
        <begin position="1"/>
        <end position="21"/>
    </location>
</feature>
<feature type="domain" description="Transglycosylase SLT" evidence="5">
    <location>
        <begin position="507"/>
        <end position="609"/>
    </location>
</feature>
<organism evidence="6 7">
    <name type="scientific">Edaphosphingomonas haloaromaticamans</name>
    <dbReference type="NCBI Taxonomy" id="653954"/>
    <lineage>
        <taxon>Bacteria</taxon>
        <taxon>Pseudomonadati</taxon>
        <taxon>Pseudomonadota</taxon>
        <taxon>Alphaproteobacteria</taxon>
        <taxon>Sphingomonadales</taxon>
        <taxon>Rhizorhabdaceae</taxon>
        <taxon>Edaphosphingomonas</taxon>
    </lineage>
</organism>
<dbReference type="AlphaFoldDB" id="A0A1S1HCD5"/>
<keyword evidence="6" id="KW-0456">Lyase</keyword>
<dbReference type="EMBL" id="MIPT01000001">
    <property type="protein sequence ID" value="OHT19854.1"/>
    <property type="molecule type" value="Genomic_DNA"/>
</dbReference>
<dbReference type="SUPFAM" id="SSF53955">
    <property type="entry name" value="Lysozyme-like"/>
    <property type="match status" value="1"/>
</dbReference>
<evidence type="ECO:0000256" key="2">
    <source>
        <dbReference type="ARBA" id="ARBA00009387"/>
    </source>
</evidence>
<keyword evidence="7" id="KW-1185">Reference proteome</keyword>
<dbReference type="InterPro" id="IPR023346">
    <property type="entry name" value="Lysozyme-like_dom_sf"/>
</dbReference>